<accession>A0A0U5CWN2</accession>
<dbReference type="EMBL" id="LN831302">
    <property type="protein sequence ID" value="CQH51228.1"/>
    <property type="molecule type" value="Genomic_DNA"/>
</dbReference>
<dbReference type="OrthoDB" id="203477at2157"/>
<dbReference type="RefSeq" id="WP_059056199.1">
    <property type="nucleotide sequence ID" value="NZ_CEML01000002.1"/>
</dbReference>
<dbReference type="SUPFAM" id="SSF53474">
    <property type="entry name" value="alpha/beta-Hydrolases"/>
    <property type="match status" value="1"/>
</dbReference>
<feature type="domain" description="Phospholipase/carboxylesterase/thioesterase" evidence="3">
    <location>
        <begin position="18"/>
        <end position="209"/>
    </location>
</feature>
<organism evidence="4 5">
    <name type="scientific">Halobacterium hubeiense</name>
    <dbReference type="NCBI Taxonomy" id="1407499"/>
    <lineage>
        <taxon>Archaea</taxon>
        <taxon>Methanobacteriati</taxon>
        <taxon>Methanobacteriota</taxon>
        <taxon>Stenosarchaea group</taxon>
        <taxon>Halobacteria</taxon>
        <taxon>Halobacteriales</taxon>
        <taxon>Halobacteriaceae</taxon>
        <taxon>Halobacterium</taxon>
    </lineage>
</organism>
<name>A0A0U5CWN2_9EURY</name>
<dbReference type="InterPro" id="IPR050565">
    <property type="entry name" value="LYPA1-2/EST-like"/>
</dbReference>
<dbReference type="KEGG" id="hhb:Hhub_1709"/>
<evidence type="ECO:0000313" key="5">
    <source>
        <dbReference type="Proteomes" id="UP000066737"/>
    </source>
</evidence>
<dbReference type="PANTHER" id="PTHR10655:SF17">
    <property type="entry name" value="LYSOPHOSPHOLIPASE-LIKE PROTEIN 1"/>
    <property type="match status" value="1"/>
</dbReference>
<reference evidence="5" key="1">
    <citation type="journal article" date="2016" name="Environ. Microbiol.">
        <title>The complete genome of a viable archaeum isolated from 123-million-year-old rock salt.</title>
        <authorList>
            <person name="Jaakkola S.T."/>
            <person name="Pfeiffer F."/>
            <person name="Ravantti J.J."/>
            <person name="Guo Q."/>
            <person name="Liu Y."/>
            <person name="Chen X."/>
            <person name="Ma H."/>
            <person name="Yang C."/>
            <person name="Oksanen H.M."/>
            <person name="Bamford D.H."/>
        </authorList>
    </citation>
    <scope>NUCLEOTIDE SEQUENCE</scope>
    <source>
        <strain evidence="5">JI20-1</strain>
    </source>
</reference>
<evidence type="ECO:0000259" key="3">
    <source>
        <dbReference type="Pfam" id="PF02230"/>
    </source>
</evidence>
<keyword evidence="2 4" id="KW-0378">Hydrolase</keyword>
<dbReference type="Proteomes" id="UP000066737">
    <property type="component" value="Chromosome I"/>
</dbReference>
<sequence length="217" mass="22832">MTDGDPHADQPVVTAGAPASVADAVVVLLHGRGATAQGVVNLAEPLYRHGVTFVAPDAARSRWYPYSSFAPVERNEPHVSSALAAVDRVLADVHEWDVAIEDVVLFGFSQGAFLASEYAARNPRRYGGVAALSGGLLGETVDASGYTGSLDGAPVFLGVGDDDPNVPVERVHETREVFEALDGTVTERVYEGVGHEVTDDEFAVVGSWLDGIVGETD</sequence>
<gene>
    <name evidence="4" type="ORF">HHUB_1709</name>
</gene>
<dbReference type="Pfam" id="PF02230">
    <property type="entry name" value="Abhydrolase_2"/>
    <property type="match status" value="1"/>
</dbReference>
<dbReference type="GO" id="GO:0016787">
    <property type="term" value="F:hydrolase activity"/>
    <property type="evidence" value="ECO:0007669"/>
    <property type="project" value="UniProtKB-KW"/>
</dbReference>
<evidence type="ECO:0000256" key="2">
    <source>
        <dbReference type="ARBA" id="ARBA00022801"/>
    </source>
</evidence>
<dbReference type="PANTHER" id="PTHR10655">
    <property type="entry name" value="LYSOPHOSPHOLIPASE-RELATED"/>
    <property type="match status" value="1"/>
</dbReference>
<keyword evidence="5" id="KW-1185">Reference proteome</keyword>
<dbReference type="STRING" id="1407499.HHUB_1709"/>
<evidence type="ECO:0000256" key="1">
    <source>
        <dbReference type="ARBA" id="ARBA00006499"/>
    </source>
</evidence>
<dbReference type="GeneID" id="26658389"/>
<dbReference type="Gene3D" id="3.40.50.1820">
    <property type="entry name" value="alpha/beta hydrolase"/>
    <property type="match status" value="1"/>
</dbReference>
<dbReference type="InterPro" id="IPR029058">
    <property type="entry name" value="AB_hydrolase_fold"/>
</dbReference>
<proteinExistence type="inferred from homology"/>
<evidence type="ECO:0000313" key="4">
    <source>
        <dbReference type="EMBL" id="CQH51228.1"/>
    </source>
</evidence>
<dbReference type="InterPro" id="IPR003140">
    <property type="entry name" value="PLipase/COase/thioEstase"/>
</dbReference>
<comment type="similarity">
    <text evidence="1">Belongs to the AB hydrolase superfamily. AB hydrolase 2 family.</text>
</comment>
<protein>
    <submittedName>
        <fullName evidence="4">Alpha/beta hydrolase fold protein</fullName>
    </submittedName>
</protein>
<dbReference type="AlphaFoldDB" id="A0A0U5CWN2"/>